<organism evidence="1 2">
    <name type="scientific">Eubacterium multiforme</name>
    <dbReference type="NCBI Taxonomy" id="83339"/>
    <lineage>
        <taxon>Bacteria</taxon>
        <taxon>Bacillati</taxon>
        <taxon>Bacillota</taxon>
        <taxon>Clostridia</taxon>
        <taxon>Eubacteriales</taxon>
        <taxon>Eubacteriaceae</taxon>
        <taxon>Eubacterium</taxon>
    </lineage>
</organism>
<reference evidence="1 2" key="1">
    <citation type="submission" date="2023-07" db="EMBL/GenBank/DDBJ databases">
        <title>Genomic Encyclopedia of Type Strains, Phase IV (KMG-IV): sequencing the most valuable type-strain genomes for metagenomic binning, comparative biology and taxonomic classification.</title>
        <authorList>
            <person name="Goeker M."/>
        </authorList>
    </citation>
    <scope>NUCLEOTIDE SEQUENCE [LARGE SCALE GENOMIC DNA]</scope>
    <source>
        <strain evidence="1 2">DSM 20694</strain>
    </source>
</reference>
<name>A0ABT9UUR0_9FIRM</name>
<keyword evidence="2" id="KW-1185">Reference proteome</keyword>
<evidence type="ECO:0000313" key="2">
    <source>
        <dbReference type="Proteomes" id="UP001228504"/>
    </source>
</evidence>
<accession>A0ABT9UUR0</accession>
<gene>
    <name evidence="1" type="ORF">J2S18_002000</name>
</gene>
<sequence>MDFKIFKICIKLNKKLTYEGVQAFSGILHKKV</sequence>
<dbReference type="EMBL" id="JAUSUF010000006">
    <property type="protein sequence ID" value="MDQ0150064.1"/>
    <property type="molecule type" value="Genomic_DNA"/>
</dbReference>
<proteinExistence type="predicted"/>
<comment type="caution">
    <text evidence="1">The sequence shown here is derived from an EMBL/GenBank/DDBJ whole genome shotgun (WGS) entry which is preliminary data.</text>
</comment>
<protein>
    <submittedName>
        <fullName evidence="1">Uncharacterized protein</fullName>
    </submittedName>
</protein>
<dbReference type="Proteomes" id="UP001228504">
    <property type="component" value="Unassembled WGS sequence"/>
</dbReference>
<evidence type="ECO:0000313" key="1">
    <source>
        <dbReference type="EMBL" id="MDQ0150064.1"/>
    </source>
</evidence>